<proteinExistence type="predicted"/>
<evidence type="ECO:0000313" key="2">
    <source>
        <dbReference type="Proteomes" id="UP000237811"/>
    </source>
</evidence>
<reference evidence="1 2" key="1">
    <citation type="submission" date="2018-03" db="EMBL/GenBank/DDBJ databases">
        <authorList>
            <person name="Nguyen K."/>
            <person name="Fouts D."/>
            <person name="Sutton G."/>
        </authorList>
    </citation>
    <scope>NUCLEOTIDE SEQUENCE [LARGE SCALE GENOMIC DNA]</scope>
    <source>
        <strain evidence="1 2">AU14328</strain>
    </source>
</reference>
<protein>
    <recommendedName>
        <fullName evidence="3">Bacteriophage protein</fullName>
    </recommendedName>
</protein>
<comment type="caution">
    <text evidence="1">The sequence shown here is derived from an EMBL/GenBank/DDBJ whole genome shotgun (WGS) entry which is preliminary data.</text>
</comment>
<dbReference type="AlphaFoldDB" id="A0AB37B6A5"/>
<evidence type="ECO:0008006" key="3">
    <source>
        <dbReference type="Google" id="ProtNLM"/>
    </source>
</evidence>
<dbReference type="Proteomes" id="UP000237811">
    <property type="component" value="Unassembled WGS sequence"/>
</dbReference>
<gene>
    <name evidence="1" type="ORF">C6P99_00765</name>
</gene>
<name>A0AB37B6A5_9BURK</name>
<accession>A0AB37B6A5</accession>
<evidence type="ECO:0000313" key="1">
    <source>
        <dbReference type="EMBL" id="PRE55936.1"/>
    </source>
</evidence>
<sequence length="74" mass="7958">MSPVLSRIADIAAEYWPLLSSGAVAVPFTSAIMNTLCGPPDSVVADKDAEKRLKMAVMASLRMLAVLYCLAWET</sequence>
<dbReference type="EMBL" id="PVFR01000005">
    <property type="protein sequence ID" value="PRE55936.1"/>
    <property type="molecule type" value="Genomic_DNA"/>
</dbReference>
<organism evidence="1 2">
    <name type="scientific">Burkholderia multivorans</name>
    <dbReference type="NCBI Taxonomy" id="87883"/>
    <lineage>
        <taxon>Bacteria</taxon>
        <taxon>Pseudomonadati</taxon>
        <taxon>Pseudomonadota</taxon>
        <taxon>Betaproteobacteria</taxon>
        <taxon>Burkholderiales</taxon>
        <taxon>Burkholderiaceae</taxon>
        <taxon>Burkholderia</taxon>
        <taxon>Burkholderia cepacia complex</taxon>
    </lineage>
</organism>